<accession>A0A515MIH2</accession>
<protein>
    <submittedName>
        <fullName evidence="2">Uncharacterized protein</fullName>
    </submittedName>
</protein>
<evidence type="ECO:0000313" key="3">
    <source>
        <dbReference type="Proteomes" id="UP000318552"/>
    </source>
</evidence>
<dbReference type="EMBL" id="MK967385">
    <property type="protein sequence ID" value="QDM56466.1"/>
    <property type="molecule type" value="Genomic_DNA"/>
</dbReference>
<keyword evidence="1" id="KW-1133">Transmembrane helix</keyword>
<name>A0A515MIH2_9CAUD</name>
<organism evidence="2 3">
    <name type="scientific">Gordonia phage SheckWes</name>
    <dbReference type="NCBI Taxonomy" id="2591117"/>
    <lineage>
        <taxon>Viruses</taxon>
        <taxon>Duplodnaviria</taxon>
        <taxon>Heunggongvirae</taxon>
        <taxon>Uroviricota</taxon>
        <taxon>Caudoviricetes</taxon>
        <taxon>Ponsvirus</taxon>
        <taxon>Ponsvirus sheckwes</taxon>
    </lineage>
</organism>
<evidence type="ECO:0000256" key="1">
    <source>
        <dbReference type="SAM" id="Phobius"/>
    </source>
</evidence>
<proteinExistence type="predicted"/>
<dbReference type="RefSeq" id="YP_010663313.1">
    <property type="nucleotide sequence ID" value="NC_070895.1"/>
</dbReference>
<reference evidence="3" key="1">
    <citation type="submission" date="2019-05" db="EMBL/GenBank/DDBJ databases">
        <authorList>
            <person name="Begin E.J."/>
            <person name="Burnham C.Matt."/>
            <person name="Chappell E."/>
            <person name="Hambrick G.L."/>
            <person name="Harrington T.R."/>
            <person name="Harris A.E."/>
            <person name="Hasley B.L."/>
            <person name="Haynie C.M."/>
            <person name="Hopkins G.A."/>
            <person name="Hutchins C.B."/>
            <person name="Jester D.A."/>
            <person name="Johnson J."/>
            <person name="Martin A.P."/>
            <person name="Merino K.D."/>
            <person name="Pinkerton C.N."/>
            <person name="Poe J.Gabe."/>
            <person name="Savage T.D."/>
            <person name="Smith R.Hunter."/>
            <person name="Smith J.Zane."/>
            <person name="Spiva T.A."/>
            <person name="Thompson L."/>
            <person name="Thompson N.R."/>
            <person name="Thurman R.E."/>
            <person name="West C.T."/>
            <person name="Reyna N.S."/>
            <person name="Plymale R.C."/>
            <person name="Garlena R.A."/>
            <person name="Russell D.A."/>
            <person name="Pope W.H."/>
            <person name="Jacobs-Sera D."/>
            <person name="Hatfull G.F."/>
        </authorList>
    </citation>
    <scope>NUCLEOTIDE SEQUENCE [LARGE SCALE GENOMIC DNA]</scope>
</reference>
<dbReference type="KEGG" id="vg:77939335"/>
<dbReference type="GeneID" id="77939335"/>
<dbReference type="Proteomes" id="UP000318552">
    <property type="component" value="Segment"/>
</dbReference>
<keyword evidence="3" id="KW-1185">Reference proteome</keyword>
<keyword evidence="1" id="KW-0812">Transmembrane</keyword>
<sequence>MNRDAAGVAVAWAVILLFTIYMIGQVVRVIV</sequence>
<evidence type="ECO:0000313" key="2">
    <source>
        <dbReference type="EMBL" id="QDM56466.1"/>
    </source>
</evidence>
<keyword evidence="1" id="KW-0472">Membrane</keyword>
<feature type="transmembrane region" description="Helical" evidence="1">
    <location>
        <begin position="6"/>
        <end position="27"/>
    </location>
</feature>
<gene>
    <name evidence="2" type="primary">40</name>
    <name evidence="2" type="ORF">SEA_SHECKWES_40</name>
</gene>